<dbReference type="PANTHER" id="PTHR15336">
    <property type="entry name" value="UBIQUINOL-CYTOCHROME C REDUCTASE COMPLEX 7.8 KDA PROTEIN"/>
    <property type="match status" value="1"/>
</dbReference>
<dbReference type="Pfam" id="PF02320">
    <property type="entry name" value="UCR_hinge"/>
    <property type="match status" value="1"/>
</dbReference>
<evidence type="ECO:0000313" key="12">
    <source>
        <dbReference type="Proteomes" id="UP001307889"/>
    </source>
</evidence>
<evidence type="ECO:0000259" key="10">
    <source>
        <dbReference type="Pfam" id="PF02320"/>
    </source>
</evidence>
<feature type="domain" description="Ubiquinol-cytochrome C reductase hinge" evidence="10">
    <location>
        <begin position="25"/>
        <end position="86"/>
    </location>
</feature>
<dbReference type="Proteomes" id="UP001307889">
    <property type="component" value="Chromosome 7"/>
</dbReference>
<keyword evidence="3 9" id="KW-0813">Transport</keyword>
<name>A0ABN7AY80_9HEMI</name>
<proteinExistence type="inferred from homology"/>
<comment type="similarity">
    <text evidence="2 9">Belongs to the UQCRH/QCR6 family.</text>
</comment>
<keyword evidence="8 9" id="KW-0472">Membrane</keyword>
<dbReference type="Gene3D" id="1.10.287.20">
    <property type="entry name" value="Ubiquinol-cytochrome C reductase hinge domain"/>
    <property type="match status" value="1"/>
</dbReference>
<dbReference type="EMBL" id="AP028915">
    <property type="protein sequence ID" value="BES96499.1"/>
    <property type="molecule type" value="Genomic_DNA"/>
</dbReference>
<evidence type="ECO:0000256" key="5">
    <source>
        <dbReference type="ARBA" id="ARBA00022792"/>
    </source>
</evidence>
<evidence type="ECO:0000256" key="8">
    <source>
        <dbReference type="ARBA" id="ARBA00023136"/>
    </source>
</evidence>
<dbReference type="SUPFAM" id="SSF81531">
    <property type="entry name" value="Non-heme 11 kDa protein of cytochrome bc1 complex (Ubiquinol-cytochrome c reductase)"/>
    <property type="match status" value="1"/>
</dbReference>
<evidence type="ECO:0000256" key="2">
    <source>
        <dbReference type="ARBA" id="ARBA00006498"/>
    </source>
</evidence>
<keyword evidence="4 9" id="KW-0679">Respiratory chain</keyword>
<sequence>MPLWNWFSVPAVSAQAEDEEEELVDPQDVLREQCQPHCASWKEKLETCNERVRSRSQTAETCVEEVIDFLHCMDHCVVKDLFSKLK</sequence>
<dbReference type="PIRSF" id="PIRSF000019">
    <property type="entry name" value="Bc1_11K"/>
    <property type="match status" value="1"/>
</dbReference>
<accession>A0ABN7AY80</accession>
<evidence type="ECO:0000256" key="3">
    <source>
        <dbReference type="ARBA" id="ARBA00022448"/>
    </source>
</evidence>
<dbReference type="InterPro" id="IPR003422">
    <property type="entry name" value="Cyt_b-c1_6"/>
</dbReference>
<reference evidence="11 12" key="1">
    <citation type="submission" date="2023-09" db="EMBL/GenBank/DDBJ databases">
        <title>Nesidiocoris tenuis whole genome shotgun sequence.</title>
        <authorList>
            <person name="Shibata T."/>
            <person name="Shimoda M."/>
            <person name="Kobayashi T."/>
            <person name="Uehara T."/>
        </authorList>
    </citation>
    <scope>NUCLEOTIDE SEQUENCE [LARGE SCALE GENOMIC DNA]</scope>
    <source>
        <strain evidence="11 12">Japan</strain>
    </source>
</reference>
<organism evidence="11 12">
    <name type="scientific">Nesidiocoris tenuis</name>
    <dbReference type="NCBI Taxonomy" id="355587"/>
    <lineage>
        <taxon>Eukaryota</taxon>
        <taxon>Metazoa</taxon>
        <taxon>Ecdysozoa</taxon>
        <taxon>Arthropoda</taxon>
        <taxon>Hexapoda</taxon>
        <taxon>Insecta</taxon>
        <taxon>Pterygota</taxon>
        <taxon>Neoptera</taxon>
        <taxon>Paraneoptera</taxon>
        <taxon>Hemiptera</taxon>
        <taxon>Heteroptera</taxon>
        <taxon>Panheteroptera</taxon>
        <taxon>Cimicomorpha</taxon>
        <taxon>Miridae</taxon>
        <taxon>Dicyphina</taxon>
        <taxon>Nesidiocoris</taxon>
    </lineage>
</organism>
<evidence type="ECO:0000313" key="11">
    <source>
        <dbReference type="EMBL" id="BES96499.1"/>
    </source>
</evidence>
<dbReference type="PANTHER" id="PTHR15336:SF0">
    <property type="entry name" value="CYTOCHROME B-C1 COMPLEX SUBUNIT 6, MITOCHONDRIAL"/>
    <property type="match status" value="1"/>
</dbReference>
<evidence type="ECO:0000256" key="9">
    <source>
        <dbReference type="PIRNR" id="PIRNR000019"/>
    </source>
</evidence>
<protein>
    <recommendedName>
        <fullName evidence="9">Cytochrome b-c1 complex subunit 6</fullName>
    </recommendedName>
</protein>
<comment type="function">
    <text evidence="9">Component of the ubiquinol-cytochrome c oxidoreductase, a multisubunit transmembrane complex that is part of the mitochondrial electron transport chain which drives oxidative phosphorylation.</text>
</comment>
<comment type="subcellular location">
    <subcellularLocation>
        <location evidence="1">Mitochondrion inner membrane</location>
        <topology evidence="1">Peripheral membrane protein</topology>
        <orientation evidence="1">Intermembrane side</orientation>
    </subcellularLocation>
</comment>
<evidence type="ECO:0000256" key="4">
    <source>
        <dbReference type="ARBA" id="ARBA00022660"/>
    </source>
</evidence>
<gene>
    <name evidence="11" type="ORF">NTJ_09310</name>
</gene>
<evidence type="ECO:0000256" key="7">
    <source>
        <dbReference type="ARBA" id="ARBA00023128"/>
    </source>
</evidence>
<dbReference type="InterPro" id="IPR023184">
    <property type="entry name" value="Ubol_cytC_Rdtase_hinge_dom"/>
</dbReference>
<keyword evidence="7 9" id="KW-0496">Mitochondrion</keyword>
<keyword evidence="6 9" id="KW-0249">Electron transport</keyword>
<evidence type="ECO:0000256" key="1">
    <source>
        <dbReference type="ARBA" id="ARBA00004137"/>
    </source>
</evidence>
<keyword evidence="5 9" id="KW-0999">Mitochondrion inner membrane</keyword>
<dbReference type="InterPro" id="IPR036811">
    <property type="entry name" value="Ubol_cytC_Rdtase_hinge_dom_sf"/>
</dbReference>
<keyword evidence="12" id="KW-1185">Reference proteome</keyword>
<evidence type="ECO:0000256" key="6">
    <source>
        <dbReference type="ARBA" id="ARBA00022982"/>
    </source>
</evidence>